<dbReference type="Proteomes" id="UP001150907">
    <property type="component" value="Unassembled WGS sequence"/>
</dbReference>
<sequence>MHGSSVQQSTARFDEFRTVDWMDDAAKERAHVRRQQAAESGVQTLVRQAYDAAVSVLVVVAAGALIGINTAVISIATEWLSDAKLGVCGGGWWLNRKFCCWQQQEGQCAEWRAWDRVLVGGDAGVVRWMAFVGLGTSMAAASAALVRAYAPLAAGSGLGEIKAILGGFVISGFMGARTLAMKSVGLALAAASGLSVGKEGPAVHVGTCVGSVVARRVGAIRRSAARQREVVAAAAAAGVAVAFGAPIGGVLFALEDLCARLPVRALWPAFLCALAATVSLQAMDPFRSGKLVLFHASYDRDWRFFEAPLFALLGAFGGVFGGVCIRVHLRVAAWRAAHVPARHAVREAAALALATTAVTYLNAYTRADMGAMLGALLQESTVTGAGEIAPLLAAAFIRACGTAVAYGSRVPCGIFVPSMAVGAAFGRAVGAAVVAVQAARPQWAVFAACAPDAPCVAPATYAFLGAAAALCGVTKVAVAVVVIMYELTGALDFIVPTVIAVMVARVVGDAIVDGGISEQLILRNGIPLLDQQDQVSGDLSDFEPVAVAKLMRPAAQLAVLPLRLPLPRLRALLADPLHVRGFPVVDDAMRVAGYVPRDPLARALAPLSSLDEDAAVVSFACSDGPPSALLLGLAALVNPSPVCVRPRTAAETVVDIFRNLGPQVVLVTSEEDGTLAGLLTRKDMLRHMRAAQ</sequence>
<feature type="transmembrane region" description="Helical" evidence="9">
    <location>
        <begin position="52"/>
        <end position="76"/>
    </location>
</feature>
<dbReference type="GO" id="GO:0005783">
    <property type="term" value="C:endoplasmic reticulum"/>
    <property type="evidence" value="ECO:0007669"/>
    <property type="project" value="TreeGrafter"/>
</dbReference>
<keyword evidence="12" id="KW-1185">Reference proteome</keyword>
<dbReference type="Pfam" id="PF00654">
    <property type="entry name" value="Voltage_CLC"/>
    <property type="match status" value="1"/>
</dbReference>
<evidence type="ECO:0000256" key="4">
    <source>
        <dbReference type="ARBA" id="ARBA00022989"/>
    </source>
</evidence>
<keyword evidence="8" id="KW-0129">CBS domain</keyword>
<feature type="domain" description="CBS" evidence="10">
    <location>
        <begin position="637"/>
        <end position="692"/>
    </location>
</feature>
<dbReference type="GO" id="GO:0006879">
    <property type="term" value="P:intracellular iron ion homeostasis"/>
    <property type="evidence" value="ECO:0007669"/>
    <property type="project" value="TreeGrafter"/>
</dbReference>
<dbReference type="InterPro" id="IPR000644">
    <property type="entry name" value="CBS_dom"/>
</dbReference>
<dbReference type="OrthoDB" id="44789at2759"/>
<feature type="transmembrane region" description="Helical" evidence="9">
    <location>
        <begin position="161"/>
        <end position="180"/>
    </location>
</feature>
<evidence type="ECO:0000256" key="3">
    <source>
        <dbReference type="ARBA" id="ARBA00022692"/>
    </source>
</evidence>
<dbReference type="PROSITE" id="PS51371">
    <property type="entry name" value="CBS"/>
    <property type="match status" value="2"/>
</dbReference>
<dbReference type="Gene3D" id="1.10.3080.10">
    <property type="entry name" value="Clc chloride channel"/>
    <property type="match status" value="1"/>
</dbReference>
<accession>A0A9W8BHA8</accession>
<evidence type="ECO:0000256" key="6">
    <source>
        <dbReference type="ARBA" id="ARBA00023136"/>
    </source>
</evidence>
<keyword evidence="7 9" id="KW-0868">Chloride</keyword>
<feature type="transmembrane region" description="Helical" evidence="9">
    <location>
        <begin position="304"/>
        <end position="323"/>
    </location>
</feature>
<name>A0A9W8BHA8_9FUNG</name>
<dbReference type="InterPro" id="IPR046342">
    <property type="entry name" value="CBS_dom_sf"/>
</dbReference>
<dbReference type="Pfam" id="PF00571">
    <property type="entry name" value="CBS"/>
    <property type="match status" value="1"/>
</dbReference>
<evidence type="ECO:0000256" key="5">
    <source>
        <dbReference type="ARBA" id="ARBA00023065"/>
    </source>
</evidence>
<keyword evidence="6 9" id="KW-0472">Membrane</keyword>
<keyword evidence="5 9" id="KW-0406">Ion transport</keyword>
<feature type="transmembrane region" description="Helical" evidence="9">
    <location>
        <begin position="230"/>
        <end position="253"/>
    </location>
</feature>
<organism evidence="11 12">
    <name type="scientific">Coemansia thaxteri</name>
    <dbReference type="NCBI Taxonomy" id="2663907"/>
    <lineage>
        <taxon>Eukaryota</taxon>
        <taxon>Fungi</taxon>
        <taxon>Fungi incertae sedis</taxon>
        <taxon>Zoopagomycota</taxon>
        <taxon>Kickxellomycotina</taxon>
        <taxon>Kickxellomycetes</taxon>
        <taxon>Kickxellales</taxon>
        <taxon>Kickxellaceae</taxon>
        <taxon>Coemansia</taxon>
    </lineage>
</organism>
<gene>
    <name evidence="11" type="primary">GEF1</name>
    <name evidence="11" type="ORF">H4R26_000645</name>
</gene>
<comment type="caution">
    <text evidence="11">The sequence shown here is derived from an EMBL/GenBank/DDBJ whole genome shotgun (WGS) entry which is preliminary data.</text>
</comment>
<dbReference type="PANTHER" id="PTHR45711">
    <property type="entry name" value="CHLORIDE CHANNEL PROTEIN"/>
    <property type="match status" value="1"/>
</dbReference>
<dbReference type="Gene3D" id="3.90.1280.20">
    <property type="match status" value="1"/>
</dbReference>
<dbReference type="EMBL" id="JANBQF010000020">
    <property type="protein sequence ID" value="KAJ2007687.1"/>
    <property type="molecule type" value="Genomic_DNA"/>
</dbReference>
<evidence type="ECO:0000313" key="12">
    <source>
        <dbReference type="Proteomes" id="UP001150907"/>
    </source>
</evidence>
<evidence type="ECO:0000256" key="8">
    <source>
        <dbReference type="PROSITE-ProRule" id="PRU00703"/>
    </source>
</evidence>
<dbReference type="GO" id="GO:0005794">
    <property type="term" value="C:Golgi apparatus"/>
    <property type="evidence" value="ECO:0007669"/>
    <property type="project" value="TreeGrafter"/>
</dbReference>
<keyword evidence="4 9" id="KW-1133">Transmembrane helix</keyword>
<evidence type="ECO:0000256" key="2">
    <source>
        <dbReference type="ARBA" id="ARBA00022448"/>
    </source>
</evidence>
<dbReference type="SUPFAM" id="SSF81340">
    <property type="entry name" value="Clc chloride channel"/>
    <property type="match status" value="1"/>
</dbReference>
<feature type="transmembrane region" description="Helical" evidence="9">
    <location>
        <begin position="265"/>
        <end position="283"/>
    </location>
</feature>
<feature type="domain" description="CBS" evidence="10">
    <location>
        <begin position="551"/>
        <end position="612"/>
    </location>
</feature>
<evidence type="ECO:0000259" key="10">
    <source>
        <dbReference type="PROSITE" id="PS51371"/>
    </source>
</evidence>
<comment type="subcellular location">
    <subcellularLocation>
        <location evidence="1 9">Membrane</location>
        <topology evidence="1 9">Multi-pass membrane protein</topology>
    </subcellularLocation>
</comment>
<dbReference type="GO" id="GO:0000324">
    <property type="term" value="C:fungal-type vacuole"/>
    <property type="evidence" value="ECO:0007669"/>
    <property type="project" value="TreeGrafter"/>
</dbReference>
<proteinExistence type="inferred from homology"/>
<comment type="similarity">
    <text evidence="9">Belongs to the chloride channel (TC 2.A.49) family.</text>
</comment>
<dbReference type="PRINTS" id="PR00762">
    <property type="entry name" value="CLCHANNEL"/>
</dbReference>
<dbReference type="GO" id="GO:0005769">
    <property type="term" value="C:early endosome"/>
    <property type="evidence" value="ECO:0007669"/>
    <property type="project" value="TreeGrafter"/>
</dbReference>
<protein>
    <recommendedName>
        <fullName evidence="9">Chloride channel protein</fullName>
    </recommendedName>
</protein>
<dbReference type="PANTHER" id="PTHR45711:SF9">
    <property type="entry name" value="ANION_PROTON EXCHANGE TRANSPORTER GEF1"/>
    <property type="match status" value="1"/>
</dbReference>
<dbReference type="InterPro" id="IPR001807">
    <property type="entry name" value="ClC"/>
</dbReference>
<evidence type="ECO:0000256" key="9">
    <source>
        <dbReference type="RuleBase" id="RU361221"/>
    </source>
</evidence>
<dbReference type="SUPFAM" id="SSF54631">
    <property type="entry name" value="CBS-domain pair"/>
    <property type="match status" value="1"/>
</dbReference>
<dbReference type="GO" id="GO:0005886">
    <property type="term" value="C:plasma membrane"/>
    <property type="evidence" value="ECO:0007669"/>
    <property type="project" value="TreeGrafter"/>
</dbReference>
<dbReference type="AlphaFoldDB" id="A0A9W8BHA8"/>
<evidence type="ECO:0000256" key="1">
    <source>
        <dbReference type="ARBA" id="ARBA00004141"/>
    </source>
</evidence>
<comment type="caution">
    <text evidence="9">Lacks conserved residue(s) required for the propagation of feature annotation.</text>
</comment>
<evidence type="ECO:0000313" key="11">
    <source>
        <dbReference type="EMBL" id="KAJ2007687.1"/>
    </source>
</evidence>
<dbReference type="GO" id="GO:0005247">
    <property type="term" value="F:voltage-gated chloride channel activity"/>
    <property type="evidence" value="ECO:0007669"/>
    <property type="project" value="TreeGrafter"/>
</dbReference>
<keyword evidence="2 9" id="KW-0813">Transport</keyword>
<reference evidence="11" key="1">
    <citation type="submission" date="2022-07" db="EMBL/GenBank/DDBJ databases">
        <title>Phylogenomic reconstructions and comparative analyses of Kickxellomycotina fungi.</title>
        <authorList>
            <person name="Reynolds N.K."/>
            <person name="Stajich J.E."/>
            <person name="Barry K."/>
            <person name="Grigoriev I.V."/>
            <person name="Crous P."/>
            <person name="Smith M.E."/>
        </authorList>
    </citation>
    <scope>NUCLEOTIDE SEQUENCE</scope>
    <source>
        <strain evidence="11">IMI 214461</strain>
    </source>
</reference>
<dbReference type="GO" id="GO:0006878">
    <property type="term" value="P:intracellular copper ion homeostasis"/>
    <property type="evidence" value="ECO:0007669"/>
    <property type="project" value="TreeGrafter"/>
</dbReference>
<keyword evidence="3 9" id="KW-0812">Transmembrane</keyword>
<dbReference type="InterPro" id="IPR014743">
    <property type="entry name" value="Cl-channel_core"/>
</dbReference>
<evidence type="ECO:0000256" key="7">
    <source>
        <dbReference type="ARBA" id="ARBA00023214"/>
    </source>
</evidence>
<feature type="transmembrane region" description="Helical" evidence="9">
    <location>
        <begin position="128"/>
        <end position="149"/>
    </location>
</feature>